<dbReference type="EC" id="6.5.1.1" evidence="2"/>
<dbReference type="NCBIfam" id="TIGR02778">
    <property type="entry name" value="ligD_pol"/>
    <property type="match status" value="1"/>
</dbReference>
<dbReference type="Pfam" id="PF21686">
    <property type="entry name" value="LigD_Prim-Pol"/>
    <property type="match status" value="1"/>
</dbReference>
<evidence type="ECO:0000259" key="1">
    <source>
        <dbReference type="Pfam" id="PF21686"/>
    </source>
</evidence>
<dbReference type="GO" id="GO:0003910">
    <property type="term" value="F:DNA ligase (ATP) activity"/>
    <property type="evidence" value="ECO:0007669"/>
    <property type="project" value="UniProtKB-EC"/>
</dbReference>
<evidence type="ECO:0000313" key="2">
    <source>
        <dbReference type="EMBL" id="MFC7243445.1"/>
    </source>
</evidence>
<evidence type="ECO:0000313" key="3">
    <source>
        <dbReference type="Proteomes" id="UP001596392"/>
    </source>
</evidence>
<protein>
    <submittedName>
        <fullName evidence="2">Non-homologous end-joining DNA ligase</fullName>
        <ecNumber evidence="2">6.5.1.1</ecNumber>
    </submittedName>
</protein>
<dbReference type="PANTHER" id="PTHR42705">
    <property type="entry name" value="BIFUNCTIONAL NON-HOMOLOGOUS END JOINING PROTEIN LIGD"/>
    <property type="match status" value="1"/>
</dbReference>
<dbReference type="Proteomes" id="UP001596392">
    <property type="component" value="Unassembled WGS sequence"/>
</dbReference>
<sequence length="276" mass="29851">MKVSVDSRELSLSNLDKPLYPDGTTKAEVIDYYHRIASVMLPHLADRALTRIRFPDGADRPGFFEKNAPPKKPAWVPVSPDGLIICQEPATLVWLANLAALELHTHQWKVGAPGPDRVVFDLDPGPPAGLDECRAVALALRDRLAVDGREAYPKTSGRKGMQVSSAFTGSFDEVMSYARDIAAEFAAAATDMVTDQMAKELRPGKVFIDWSQNNQAKTTVCVYSLRAGPTPTVSAPLTWDEVAHGDFTAATFGPAEVLDRVSRLGDLHAALAAAPT</sequence>
<keyword evidence="2" id="KW-0436">Ligase</keyword>
<dbReference type="InterPro" id="IPR014145">
    <property type="entry name" value="LigD_pol_dom"/>
</dbReference>
<reference evidence="3" key="1">
    <citation type="journal article" date="2019" name="Int. J. Syst. Evol. Microbiol.">
        <title>The Global Catalogue of Microorganisms (GCM) 10K type strain sequencing project: providing services to taxonomists for standard genome sequencing and annotation.</title>
        <authorList>
            <consortium name="The Broad Institute Genomics Platform"/>
            <consortium name="The Broad Institute Genome Sequencing Center for Infectious Disease"/>
            <person name="Wu L."/>
            <person name="Ma J."/>
        </authorList>
    </citation>
    <scope>NUCLEOTIDE SEQUENCE [LARGE SCALE GENOMIC DNA]</scope>
    <source>
        <strain evidence="3">CGMCC 1.9106</strain>
    </source>
</reference>
<feature type="domain" description="DNA ligase D polymerase" evidence="1">
    <location>
        <begin position="25"/>
        <end position="268"/>
    </location>
</feature>
<gene>
    <name evidence="2" type="primary">ligD</name>
    <name evidence="2" type="ORF">ACFQO7_13250</name>
</gene>
<proteinExistence type="predicted"/>
<dbReference type="EMBL" id="JBHTAC010000011">
    <property type="protein sequence ID" value="MFC7243445.1"/>
    <property type="molecule type" value="Genomic_DNA"/>
</dbReference>
<accession>A0ABW2GX51</accession>
<name>A0ABW2GX51_9ACTN</name>
<comment type="caution">
    <text evidence="2">The sequence shown here is derived from an EMBL/GenBank/DDBJ whole genome shotgun (WGS) entry which is preliminary data.</text>
</comment>
<dbReference type="PANTHER" id="PTHR42705:SF2">
    <property type="entry name" value="BIFUNCTIONAL NON-HOMOLOGOUS END JOINING PROTEIN LIGD"/>
    <property type="match status" value="1"/>
</dbReference>
<dbReference type="RefSeq" id="WP_376806634.1">
    <property type="nucleotide sequence ID" value="NZ_JBHTAC010000011.1"/>
</dbReference>
<dbReference type="Gene3D" id="3.90.920.10">
    <property type="entry name" value="DNA primase, PRIM domain"/>
    <property type="match status" value="1"/>
</dbReference>
<organism evidence="2 3">
    <name type="scientific">Catellatospora aurea</name>
    <dbReference type="NCBI Taxonomy" id="1337874"/>
    <lineage>
        <taxon>Bacteria</taxon>
        <taxon>Bacillati</taxon>
        <taxon>Actinomycetota</taxon>
        <taxon>Actinomycetes</taxon>
        <taxon>Micromonosporales</taxon>
        <taxon>Micromonosporaceae</taxon>
        <taxon>Catellatospora</taxon>
    </lineage>
</organism>
<dbReference type="InterPro" id="IPR052171">
    <property type="entry name" value="NHEJ_LigD"/>
</dbReference>
<keyword evidence="3" id="KW-1185">Reference proteome</keyword>